<dbReference type="Proteomes" id="UP000682266">
    <property type="component" value="Unassembled WGS sequence"/>
</dbReference>
<evidence type="ECO:0000313" key="3">
    <source>
        <dbReference type="Proteomes" id="UP000682266"/>
    </source>
</evidence>
<feature type="region of interest" description="Disordered" evidence="1">
    <location>
        <begin position="411"/>
        <end position="433"/>
    </location>
</feature>
<gene>
    <name evidence="2" type="ORF">KDW93_29655</name>
</gene>
<evidence type="ECO:0000256" key="1">
    <source>
        <dbReference type="SAM" id="MobiDB-lite"/>
    </source>
</evidence>
<dbReference type="RefSeq" id="WP_176091155.1">
    <property type="nucleotide sequence ID" value="NZ_CADERF010000025.1"/>
</dbReference>
<organism evidence="2 3">
    <name type="scientific">Burkholderia ambifaria</name>
    <dbReference type="NCBI Taxonomy" id="152480"/>
    <lineage>
        <taxon>Bacteria</taxon>
        <taxon>Pseudomonadati</taxon>
        <taxon>Pseudomonadota</taxon>
        <taxon>Betaproteobacteria</taxon>
        <taxon>Burkholderiales</taxon>
        <taxon>Burkholderiaceae</taxon>
        <taxon>Burkholderia</taxon>
        <taxon>Burkholderia cepacia complex</taxon>
    </lineage>
</organism>
<reference evidence="2" key="1">
    <citation type="submission" date="2021-04" db="EMBL/GenBank/DDBJ databases">
        <title>A collection of bacterial strains from the Burkholderia cepacia Research Laboratory and Repository.</title>
        <authorList>
            <person name="Lipuma J."/>
            <person name="Spilker T."/>
        </authorList>
    </citation>
    <scope>NUCLEOTIDE SEQUENCE</scope>
    <source>
        <strain evidence="2">AU36012</strain>
    </source>
</reference>
<dbReference type="EMBL" id="JAGSVG010000035">
    <property type="protein sequence ID" value="MBR8133070.1"/>
    <property type="molecule type" value="Genomic_DNA"/>
</dbReference>
<name>A0AA41EDP0_9BURK</name>
<dbReference type="AlphaFoldDB" id="A0AA41EDP0"/>
<protein>
    <submittedName>
        <fullName evidence="2">Uncharacterized protein</fullName>
    </submittedName>
</protein>
<accession>A0AA41EDP0</accession>
<comment type="caution">
    <text evidence="2">The sequence shown here is derived from an EMBL/GenBank/DDBJ whole genome shotgun (WGS) entry which is preliminary data.</text>
</comment>
<evidence type="ECO:0000313" key="2">
    <source>
        <dbReference type="EMBL" id="MBR8133070.1"/>
    </source>
</evidence>
<sequence length="433" mass="46440">MRLSAPPDALHPVRPPTSAAAFDATRPEVRRLLTAIPSFLDLPDDERRRIAADTVRVLAYLADPNGVHAEIAEREANGELPATGLARPIAPPRPVPAATALADDPVTATKRQLAQDPGFAGKDFQAGAVKQGVEQFGQMVQKVDFPKFVGGLIKNVFQAIVESSIEQMRAYGELIANVAKTTGQFMSDNISEGAGRDYLADSFPDVLSVQAQDGAGAFDTDSAGAAAAAAPSRLVAQGDDAQQRLAEISRTYNLDPPVTDLSDDKSELRLVTAARLQMAKQRQQLLSSMVMLGINRIVVTDGSINAKVVFDMRASDTAKRTYTASMHDRESQKYKESVNAHYGSWYTPYSADAAFEGQQEHVATVGSALDDTSESRAEVKAKLSGEVRVNFKSDYLPLDKMATPEMMSVIQGNSTPYNPNKPAPAAGLPAGQH</sequence>
<proteinExistence type="predicted"/>